<sequence>MLDYSKLWAPHALERNQTLEFAVGPLLMRIHRGMQDWYVAHESVAGGDERCFVRTLDEPLNPDNEWTRWIIDEGINSLRFLPRLPDRPIIVRPEMPISLMPRQSVQFFIGIPLWIAVVNGARQDPAVEIPTMTLSNSWFGPTTEGELCYALKTTAKRHLAELLPHAHRAVFPLEVRNASSELLKFERLCLRPQYLNVFQGATRLWTSKGRVSYRGEENWSRIVYASGAPEYDRAGAQVGSAREAMRHGALLKTFDNLIQKVELP</sequence>
<evidence type="ECO:0008006" key="3">
    <source>
        <dbReference type="Google" id="ProtNLM"/>
    </source>
</evidence>
<keyword evidence="2" id="KW-1185">Reference proteome</keyword>
<dbReference type="AlphaFoldDB" id="A0A6C2UA98"/>
<accession>A0A6C2UA98</accession>
<evidence type="ECO:0000313" key="1">
    <source>
        <dbReference type="EMBL" id="VGO16783.1"/>
    </source>
</evidence>
<gene>
    <name evidence="1" type="ORF">PDESU_05375</name>
</gene>
<proteinExistence type="predicted"/>
<protein>
    <recommendedName>
        <fullName evidence="3">DUF432 domain-containing protein</fullName>
    </recommendedName>
</protein>
<name>A0A6C2UA98_PONDE</name>
<organism evidence="1 2">
    <name type="scientific">Pontiella desulfatans</name>
    <dbReference type="NCBI Taxonomy" id="2750659"/>
    <lineage>
        <taxon>Bacteria</taxon>
        <taxon>Pseudomonadati</taxon>
        <taxon>Kiritimatiellota</taxon>
        <taxon>Kiritimatiellia</taxon>
        <taxon>Kiritimatiellales</taxon>
        <taxon>Pontiellaceae</taxon>
        <taxon>Pontiella</taxon>
    </lineage>
</organism>
<evidence type="ECO:0000313" key="2">
    <source>
        <dbReference type="Proteomes" id="UP000366872"/>
    </source>
</evidence>
<reference evidence="1 2" key="1">
    <citation type="submission" date="2019-04" db="EMBL/GenBank/DDBJ databases">
        <authorList>
            <person name="Van Vliet M D."/>
        </authorList>
    </citation>
    <scope>NUCLEOTIDE SEQUENCE [LARGE SCALE GENOMIC DNA]</scope>
    <source>
        <strain evidence="1 2">F1</strain>
    </source>
</reference>
<dbReference type="Pfam" id="PF04254">
    <property type="entry name" value="DUF432"/>
    <property type="match status" value="1"/>
</dbReference>
<dbReference type="EMBL" id="CAAHFG010000004">
    <property type="protein sequence ID" value="VGO16783.1"/>
    <property type="molecule type" value="Genomic_DNA"/>
</dbReference>
<dbReference type="InterPro" id="IPR007366">
    <property type="entry name" value="DUF432"/>
</dbReference>
<dbReference type="Proteomes" id="UP000366872">
    <property type="component" value="Unassembled WGS sequence"/>
</dbReference>